<dbReference type="Proteomes" id="UP000242875">
    <property type="component" value="Unassembled WGS sequence"/>
</dbReference>
<organism evidence="2 3">
    <name type="scientific">Bifiguratus adelaidae</name>
    <dbReference type="NCBI Taxonomy" id="1938954"/>
    <lineage>
        <taxon>Eukaryota</taxon>
        <taxon>Fungi</taxon>
        <taxon>Fungi incertae sedis</taxon>
        <taxon>Mucoromycota</taxon>
        <taxon>Mucoromycotina</taxon>
        <taxon>Endogonomycetes</taxon>
        <taxon>Endogonales</taxon>
        <taxon>Endogonales incertae sedis</taxon>
        <taxon>Bifiguratus</taxon>
    </lineage>
</organism>
<name>A0A261Y2N5_9FUNG</name>
<accession>A0A261Y2N5</accession>
<evidence type="ECO:0000313" key="3">
    <source>
        <dbReference type="Proteomes" id="UP000242875"/>
    </source>
</evidence>
<feature type="region of interest" description="Disordered" evidence="1">
    <location>
        <begin position="1"/>
        <end position="24"/>
    </location>
</feature>
<dbReference type="AlphaFoldDB" id="A0A261Y2N5"/>
<protein>
    <submittedName>
        <fullName evidence="2">Uncharacterized protein</fullName>
    </submittedName>
</protein>
<keyword evidence="3" id="KW-1185">Reference proteome</keyword>
<sequence length="75" mass="8187">MSTQDTVQQQEVIGQDTNKDEFDEGIDGTGVTFRRGDTPATSVHVQTEVTVEPANLDEEEGIDGTGVTYVLEKEQ</sequence>
<reference evidence="2 3" key="1">
    <citation type="journal article" date="2017" name="Mycologia">
        <title>Bifiguratus adelaidae, gen. et sp. nov., a new member of Mucoromycotina in endophytic and soil-dwelling habitats.</title>
        <authorList>
            <person name="Torres-Cruz T.J."/>
            <person name="Billingsley Tobias T.L."/>
            <person name="Almatruk M."/>
            <person name="Hesse C."/>
            <person name="Kuske C.R."/>
            <person name="Desiro A."/>
            <person name="Benucci G.M."/>
            <person name="Bonito G."/>
            <person name="Stajich J.E."/>
            <person name="Dunlap C."/>
            <person name="Arnold A.E."/>
            <person name="Porras-Alfaro A."/>
        </authorList>
    </citation>
    <scope>NUCLEOTIDE SEQUENCE [LARGE SCALE GENOMIC DNA]</scope>
    <source>
        <strain evidence="2 3">AZ0501</strain>
    </source>
</reference>
<evidence type="ECO:0000313" key="2">
    <source>
        <dbReference type="EMBL" id="OZJ04764.1"/>
    </source>
</evidence>
<gene>
    <name evidence="2" type="ORF">BZG36_01869</name>
</gene>
<evidence type="ECO:0000256" key="1">
    <source>
        <dbReference type="SAM" id="MobiDB-lite"/>
    </source>
</evidence>
<proteinExistence type="predicted"/>
<comment type="caution">
    <text evidence="2">The sequence shown here is derived from an EMBL/GenBank/DDBJ whole genome shotgun (WGS) entry which is preliminary data.</text>
</comment>
<feature type="compositionally biased region" description="Polar residues" evidence="1">
    <location>
        <begin position="1"/>
        <end position="16"/>
    </location>
</feature>
<dbReference type="EMBL" id="MVBO01000030">
    <property type="protein sequence ID" value="OZJ04764.1"/>
    <property type="molecule type" value="Genomic_DNA"/>
</dbReference>